<gene>
    <name evidence="2" type="ORF">Vbra_21163</name>
</gene>
<organism evidence="2 3">
    <name type="scientific">Vitrella brassicaformis (strain CCMP3155)</name>
    <dbReference type="NCBI Taxonomy" id="1169540"/>
    <lineage>
        <taxon>Eukaryota</taxon>
        <taxon>Sar</taxon>
        <taxon>Alveolata</taxon>
        <taxon>Colpodellida</taxon>
        <taxon>Vitrellaceae</taxon>
        <taxon>Vitrella</taxon>
    </lineage>
</organism>
<dbReference type="AlphaFoldDB" id="A0A0G4F092"/>
<name>A0A0G4F092_VITBC</name>
<protein>
    <recommendedName>
        <fullName evidence="4">Protein kinase domain-containing protein</fullName>
    </recommendedName>
</protein>
<feature type="compositionally biased region" description="Polar residues" evidence="1">
    <location>
        <begin position="415"/>
        <end position="426"/>
    </location>
</feature>
<feature type="compositionally biased region" description="Basic and acidic residues" evidence="1">
    <location>
        <begin position="460"/>
        <end position="473"/>
    </location>
</feature>
<dbReference type="EMBL" id="CDMY01000352">
    <property type="protein sequence ID" value="CEM04513.1"/>
    <property type="molecule type" value="Genomic_DNA"/>
</dbReference>
<proteinExistence type="predicted"/>
<dbReference type="VEuPathDB" id="CryptoDB:Vbra_21163"/>
<feature type="compositionally biased region" description="Acidic residues" evidence="1">
    <location>
        <begin position="474"/>
        <end position="501"/>
    </location>
</feature>
<evidence type="ECO:0008006" key="4">
    <source>
        <dbReference type="Google" id="ProtNLM"/>
    </source>
</evidence>
<dbReference type="Gene3D" id="1.10.510.10">
    <property type="entry name" value="Transferase(Phosphotransferase) domain 1"/>
    <property type="match status" value="1"/>
</dbReference>
<dbReference type="PhylomeDB" id="A0A0G4F092"/>
<dbReference type="InterPro" id="IPR011009">
    <property type="entry name" value="Kinase-like_dom_sf"/>
</dbReference>
<accession>A0A0G4F092</accession>
<dbReference type="InParanoid" id="A0A0G4F092"/>
<evidence type="ECO:0000313" key="2">
    <source>
        <dbReference type="EMBL" id="CEM04513.1"/>
    </source>
</evidence>
<dbReference type="SUPFAM" id="SSF56112">
    <property type="entry name" value="Protein kinase-like (PK-like)"/>
    <property type="match status" value="1"/>
</dbReference>
<keyword evidence="3" id="KW-1185">Reference proteome</keyword>
<sequence>MSTAAGPPPLYPSPGAKISLLLADDGGGERKVVELTVEKLISKGADGATTLLAPTSGNLPLVHRCVGKSAHDASNDAAILAEAASLTAVWRRAEEAGDEGGPRVPRVVGVAWVEVEGGRKMPIIIMERLQCDVNDLLRAYQAKMQRPLPLKAALQTCSEMVVGLEQFCRAGKSHEDINPGNTMFTATSPPAAKLIDATRSADLDIKAIKAFQNRPLLDRLMSSNGQQSRGGLRGAPLFASPHTLRGDLPCGREDLSAAVRLTIHMVTAAAMHTDPTMVSLQRRTREGNDRQKTGVQFLYAREKMEQKALLQIKEMLPGEMGKEIYPRLKSLLQHVDELPFAVPQPSVYADIRRRIGIIIMCLDEYGKPQGRRHPIVDSYHKDDLATALEQAGLIMTKEPEQPQQSRADSQEETQDTSNAPGQGVTQEDTHKEDTHEEDSSTTPSSSSNRRKRRNAVTPKHYPETPDNRRHSTDAEGDIDSDTDGDDSDVDMAWEAEAEEAEPSVKRRKCIPVV</sequence>
<evidence type="ECO:0000256" key="1">
    <source>
        <dbReference type="SAM" id="MobiDB-lite"/>
    </source>
</evidence>
<reference evidence="2 3" key="1">
    <citation type="submission" date="2014-11" db="EMBL/GenBank/DDBJ databases">
        <authorList>
            <person name="Zhu J."/>
            <person name="Qi W."/>
            <person name="Song R."/>
        </authorList>
    </citation>
    <scope>NUCLEOTIDE SEQUENCE [LARGE SCALE GENOMIC DNA]</scope>
</reference>
<dbReference type="Proteomes" id="UP000041254">
    <property type="component" value="Unassembled WGS sequence"/>
</dbReference>
<feature type="region of interest" description="Disordered" evidence="1">
    <location>
        <begin position="398"/>
        <end position="513"/>
    </location>
</feature>
<evidence type="ECO:0000313" key="3">
    <source>
        <dbReference type="Proteomes" id="UP000041254"/>
    </source>
</evidence>
<feature type="compositionally biased region" description="Basic and acidic residues" evidence="1">
    <location>
        <begin position="427"/>
        <end position="438"/>
    </location>
</feature>